<evidence type="ECO:0000313" key="2">
    <source>
        <dbReference type="Proteomes" id="UP001500631"/>
    </source>
</evidence>
<dbReference type="EMBL" id="BAABKE010000010">
    <property type="protein sequence ID" value="GAA5103981.1"/>
    <property type="molecule type" value="Genomic_DNA"/>
</dbReference>
<organism evidence="1 2">
    <name type="scientific">Wohlfahrtiimonas larvae</name>
    <dbReference type="NCBI Taxonomy" id="1157986"/>
    <lineage>
        <taxon>Bacteria</taxon>
        <taxon>Pseudomonadati</taxon>
        <taxon>Pseudomonadota</taxon>
        <taxon>Gammaproteobacteria</taxon>
        <taxon>Cardiobacteriales</taxon>
        <taxon>Ignatzschineriaceae</taxon>
        <taxon>Wohlfahrtiimonas</taxon>
    </lineage>
</organism>
<reference evidence="2" key="1">
    <citation type="journal article" date="2019" name="Int. J. Syst. Evol. Microbiol.">
        <title>The Global Catalogue of Microorganisms (GCM) 10K type strain sequencing project: providing services to taxonomists for standard genome sequencing and annotation.</title>
        <authorList>
            <consortium name="The Broad Institute Genomics Platform"/>
            <consortium name="The Broad Institute Genome Sequencing Center for Infectious Disease"/>
            <person name="Wu L."/>
            <person name="Ma J."/>
        </authorList>
    </citation>
    <scope>NUCLEOTIDE SEQUENCE [LARGE SCALE GENOMIC DNA]</scope>
    <source>
        <strain evidence="2">JCM 18424</strain>
    </source>
</reference>
<dbReference type="Gene3D" id="3.30.1130.10">
    <property type="match status" value="1"/>
</dbReference>
<comment type="caution">
    <text evidence="1">The sequence shown here is derived from an EMBL/GenBank/DDBJ whole genome shotgun (WGS) entry which is preliminary data.</text>
</comment>
<protein>
    <submittedName>
        <fullName evidence="1">Uncharacterized protein</fullName>
    </submittedName>
</protein>
<name>A0ABP9MXK2_9GAMM</name>
<evidence type="ECO:0000313" key="1">
    <source>
        <dbReference type="EMBL" id="GAA5103981.1"/>
    </source>
</evidence>
<gene>
    <name evidence="1" type="ORF">GCM10023338_23070</name>
</gene>
<dbReference type="InterPro" id="IPR043133">
    <property type="entry name" value="GTP-CH-I_C/QueF"/>
</dbReference>
<dbReference type="RefSeq" id="WP_077926645.1">
    <property type="nucleotide sequence ID" value="NZ_BAABKE010000010.1"/>
</dbReference>
<proteinExistence type="predicted"/>
<dbReference type="Proteomes" id="UP001500631">
    <property type="component" value="Unassembled WGS sequence"/>
</dbReference>
<accession>A0ABP9MXK2</accession>
<keyword evidence="2" id="KW-1185">Reference proteome</keyword>
<sequence>MKKPLIDTVILQYASAHHEFPIDLIRNQHPELKTAVKHVVQLPILCQASQNPKAGSSISISYIADQVLLELFSLEKYIKAFIGHKTVRDLEYFTQAIAIECQNALKVEVTVQADIILEGLNQSQVITVTVPQL</sequence>